<keyword evidence="2" id="KW-1185">Reference proteome</keyword>
<protein>
    <submittedName>
        <fullName evidence="1">Uncharacterized protein</fullName>
    </submittedName>
</protein>
<evidence type="ECO:0000313" key="1">
    <source>
        <dbReference type="EMBL" id="GLC32921.1"/>
    </source>
</evidence>
<dbReference type="Proteomes" id="UP001208567">
    <property type="component" value="Unassembled WGS sequence"/>
</dbReference>
<reference evidence="1 2" key="1">
    <citation type="journal article" date="2024" name="Int. J. Syst. Evol. Microbiol.">
        <title>Clostridium omnivorum sp. nov., isolated from anoxic soil under the treatment of reductive soil disinfestation.</title>
        <authorList>
            <person name="Ueki A."/>
            <person name="Tonouchi A."/>
            <person name="Kaku N."/>
            <person name="Honma S."/>
            <person name="Ueki K."/>
        </authorList>
    </citation>
    <scope>NUCLEOTIDE SEQUENCE [LARGE SCALE GENOMIC DNA]</scope>
    <source>
        <strain evidence="1 2">E14</strain>
    </source>
</reference>
<evidence type="ECO:0000313" key="2">
    <source>
        <dbReference type="Proteomes" id="UP001208567"/>
    </source>
</evidence>
<proteinExistence type="predicted"/>
<accession>A0ABQ5NCP0</accession>
<dbReference type="RefSeq" id="WP_264852383.1">
    <property type="nucleotide sequence ID" value="NZ_BRXR01000002.1"/>
</dbReference>
<organism evidence="1 2">
    <name type="scientific">Clostridium omnivorum</name>
    <dbReference type="NCBI Taxonomy" id="1604902"/>
    <lineage>
        <taxon>Bacteria</taxon>
        <taxon>Bacillati</taxon>
        <taxon>Bacillota</taxon>
        <taxon>Clostridia</taxon>
        <taxon>Eubacteriales</taxon>
        <taxon>Clostridiaceae</taxon>
        <taxon>Clostridium</taxon>
    </lineage>
</organism>
<name>A0ABQ5NCP0_9CLOT</name>
<sequence length="91" mass="10299">MNIKQSMKLSAIIDKMGLKITNPKASQEEVGAELMVQIVSKAYKAEKEIYNFIAEIKNITPKEAEKVDLIEFIKEMNEVSDIKSFFTSAVK</sequence>
<dbReference type="EMBL" id="BRXR01000002">
    <property type="protein sequence ID" value="GLC32921.1"/>
    <property type="molecule type" value="Genomic_DNA"/>
</dbReference>
<comment type="caution">
    <text evidence="1">The sequence shown here is derived from an EMBL/GenBank/DDBJ whole genome shotgun (WGS) entry which is preliminary data.</text>
</comment>
<gene>
    <name evidence="1" type="ORF">bsdE14_43310</name>
</gene>